<name>A0AAW0D1P5_9AGAR</name>
<dbReference type="Gene3D" id="3.40.50.1820">
    <property type="entry name" value="alpha/beta hydrolase"/>
    <property type="match status" value="1"/>
</dbReference>
<gene>
    <name evidence="4" type="ORF">R3P38DRAFT_2881277</name>
</gene>
<sequence>MSDPSNWPGLSPGIQSRIVTINDLEMHILKASPPNSSATSAPLIVLLHGFPELAYSWRKVLVPLSEAGYHVVAPDQRGYGRTKSIHAEYPIKFEDDLTPFRMTNLVKDVVALVYTLGYQSAAAVVGHDFGASVAAFCALIRPDVFRSVVLMSSPFPGPPKLPANHASGTQVKQIEAAFAKLDPPRKHYTLYYSTPEANRDMMNAPDGLRAFLRDYYHAKSGDSEHNAPHSLKAPEAAVMAELPHYYVMRLDETMPQSVRGSRPLKQIVEGNLWLTEEELDVYVAEYTRTGFQGGLNMYRMATNPALSSDRELFYGMKIVVPAMFVAGKKDWGTYQLPGVVDVMREQACENMKDFVLIDRVGHWVQQEQSGEVVKQILRFLGKSQP</sequence>
<dbReference type="Pfam" id="PF00561">
    <property type="entry name" value="Abhydrolase_1"/>
    <property type="match status" value="1"/>
</dbReference>
<dbReference type="PRINTS" id="PR00412">
    <property type="entry name" value="EPOXHYDRLASE"/>
</dbReference>
<dbReference type="InterPro" id="IPR000639">
    <property type="entry name" value="Epox_hydrolase-like"/>
</dbReference>
<dbReference type="Proteomes" id="UP001362999">
    <property type="component" value="Unassembled WGS sequence"/>
</dbReference>
<keyword evidence="5" id="KW-1185">Reference proteome</keyword>
<comment type="caution">
    <text evidence="4">The sequence shown here is derived from an EMBL/GenBank/DDBJ whole genome shotgun (WGS) entry which is preliminary data.</text>
</comment>
<dbReference type="InterPro" id="IPR029058">
    <property type="entry name" value="AB_hydrolase_fold"/>
</dbReference>
<proteinExistence type="inferred from homology"/>
<comment type="similarity">
    <text evidence="2">Belongs to the AB hydrolase superfamily. Epoxide hydrolase family.</text>
</comment>
<evidence type="ECO:0000256" key="1">
    <source>
        <dbReference type="ARBA" id="ARBA00022801"/>
    </source>
</evidence>
<protein>
    <submittedName>
        <fullName evidence="4">Bifunctional epoxide hydrolase 2</fullName>
    </submittedName>
</protein>
<dbReference type="InterPro" id="IPR000073">
    <property type="entry name" value="AB_hydrolase_1"/>
</dbReference>
<evidence type="ECO:0000313" key="5">
    <source>
        <dbReference type="Proteomes" id="UP001362999"/>
    </source>
</evidence>
<accession>A0AAW0D1P5</accession>
<dbReference type="GO" id="GO:0016787">
    <property type="term" value="F:hydrolase activity"/>
    <property type="evidence" value="ECO:0007669"/>
    <property type="project" value="UniProtKB-KW"/>
</dbReference>
<evidence type="ECO:0000259" key="3">
    <source>
        <dbReference type="Pfam" id="PF00561"/>
    </source>
</evidence>
<evidence type="ECO:0000313" key="4">
    <source>
        <dbReference type="EMBL" id="KAK7044857.1"/>
    </source>
</evidence>
<reference evidence="4 5" key="1">
    <citation type="journal article" date="2024" name="J Genomics">
        <title>Draft genome sequencing and assembly of Favolaschia claudopus CIRM-BRFM 2984 isolated from oak limbs.</title>
        <authorList>
            <person name="Navarro D."/>
            <person name="Drula E."/>
            <person name="Chaduli D."/>
            <person name="Cazenave R."/>
            <person name="Ahrendt S."/>
            <person name="Wang J."/>
            <person name="Lipzen A."/>
            <person name="Daum C."/>
            <person name="Barry K."/>
            <person name="Grigoriev I.V."/>
            <person name="Favel A."/>
            <person name="Rosso M.N."/>
            <person name="Martin F."/>
        </authorList>
    </citation>
    <scope>NUCLEOTIDE SEQUENCE [LARGE SCALE GENOMIC DNA]</scope>
    <source>
        <strain evidence="4 5">CIRM-BRFM 2984</strain>
    </source>
</reference>
<organism evidence="4 5">
    <name type="scientific">Favolaschia claudopus</name>
    <dbReference type="NCBI Taxonomy" id="2862362"/>
    <lineage>
        <taxon>Eukaryota</taxon>
        <taxon>Fungi</taxon>
        <taxon>Dikarya</taxon>
        <taxon>Basidiomycota</taxon>
        <taxon>Agaricomycotina</taxon>
        <taxon>Agaricomycetes</taxon>
        <taxon>Agaricomycetidae</taxon>
        <taxon>Agaricales</taxon>
        <taxon>Marasmiineae</taxon>
        <taxon>Mycenaceae</taxon>
        <taxon>Favolaschia</taxon>
    </lineage>
</organism>
<dbReference type="SUPFAM" id="SSF53474">
    <property type="entry name" value="alpha/beta-Hydrolases"/>
    <property type="match status" value="1"/>
</dbReference>
<dbReference type="PANTHER" id="PTHR43329">
    <property type="entry name" value="EPOXIDE HYDROLASE"/>
    <property type="match status" value="1"/>
</dbReference>
<dbReference type="AlphaFoldDB" id="A0AAW0D1P5"/>
<feature type="domain" description="AB hydrolase-1" evidence="3">
    <location>
        <begin position="42"/>
        <end position="166"/>
    </location>
</feature>
<keyword evidence="1 4" id="KW-0378">Hydrolase</keyword>
<evidence type="ECO:0000256" key="2">
    <source>
        <dbReference type="ARBA" id="ARBA00038334"/>
    </source>
</evidence>
<dbReference type="EMBL" id="JAWWNJ010000011">
    <property type="protein sequence ID" value="KAK7044857.1"/>
    <property type="molecule type" value="Genomic_DNA"/>
</dbReference>